<reference evidence="4 5" key="1">
    <citation type="submission" date="2019-02" db="EMBL/GenBank/DDBJ databases">
        <title>Genome sequencing of the rare red list fungi Antrodiella citrinella (Flaviporus citrinellus).</title>
        <authorList>
            <person name="Buettner E."/>
            <person name="Kellner H."/>
        </authorList>
    </citation>
    <scope>NUCLEOTIDE SEQUENCE [LARGE SCALE GENOMIC DNA]</scope>
    <source>
        <strain evidence="4 5">DSM 108506</strain>
    </source>
</reference>
<feature type="compositionally biased region" description="Acidic residues" evidence="2">
    <location>
        <begin position="1084"/>
        <end position="1102"/>
    </location>
</feature>
<organism evidence="4 5">
    <name type="scientific">Antrodiella citrinella</name>
    <dbReference type="NCBI Taxonomy" id="2447956"/>
    <lineage>
        <taxon>Eukaryota</taxon>
        <taxon>Fungi</taxon>
        <taxon>Dikarya</taxon>
        <taxon>Basidiomycota</taxon>
        <taxon>Agaricomycotina</taxon>
        <taxon>Agaricomycetes</taxon>
        <taxon>Polyporales</taxon>
        <taxon>Steccherinaceae</taxon>
        <taxon>Antrodiella</taxon>
    </lineage>
</organism>
<evidence type="ECO:0000256" key="1">
    <source>
        <dbReference type="PROSITE-ProRule" id="PRU00047"/>
    </source>
</evidence>
<dbReference type="GO" id="GO:0008270">
    <property type="term" value="F:zinc ion binding"/>
    <property type="evidence" value="ECO:0007669"/>
    <property type="project" value="UniProtKB-KW"/>
</dbReference>
<feature type="compositionally biased region" description="Basic and acidic residues" evidence="2">
    <location>
        <begin position="1069"/>
        <end position="1083"/>
    </location>
</feature>
<feature type="compositionally biased region" description="Polar residues" evidence="2">
    <location>
        <begin position="543"/>
        <end position="554"/>
    </location>
</feature>
<feature type="compositionally biased region" description="Low complexity" evidence="2">
    <location>
        <begin position="1241"/>
        <end position="1253"/>
    </location>
</feature>
<evidence type="ECO:0000313" key="4">
    <source>
        <dbReference type="EMBL" id="THH21601.1"/>
    </source>
</evidence>
<keyword evidence="1" id="KW-0862">Zinc</keyword>
<feature type="region of interest" description="Disordered" evidence="2">
    <location>
        <begin position="756"/>
        <end position="797"/>
    </location>
</feature>
<dbReference type="SUPFAM" id="SSF50630">
    <property type="entry name" value="Acid proteases"/>
    <property type="match status" value="1"/>
</dbReference>
<feature type="region of interest" description="Disordered" evidence="2">
    <location>
        <begin position="1239"/>
        <end position="1264"/>
    </location>
</feature>
<feature type="region of interest" description="Disordered" evidence="2">
    <location>
        <begin position="1778"/>
        <end position="1799"/>
    </location>
</feature>
<comment type="caution">
    <text evidence="4">The sequence shown here is derived from an EMBL/GenBank/DDBJ whole genome shotgun (WGS) entry which is preliminary data.</text>
</comment>
<sequence>MPMARTKTAPKTFRGRPEDLKPFLRQYERLAALHELDSREKCDAVGDYCSTRIKETIEGLRSFQQGQWDLLKTDIERVFDAESVTKRFTLPHLANLCRKFSSGREGPMRDLKQWKNYVQNFVRIAGALQAHDRISEDEYATYFWIGIPAAFREKLETRIRNKLPDHDISQPFPVEAIQTAAEALLHRDRFDKGRVIWDLEDEFDSDDESDFYDSEDEEFQIKFNKSLKKRGHSSEPKTKTKSALDLPPGLLGVSSRKREEASRRTPEKPRAKPAAQDEVESLIKQMSRLSVTDKVYGLLYYQARSLDPSVADCVPKPQLEREIAPPERTYRSNLANATEPRKGPPPVRFSDRPPFNQDRPPFNPDRSSFSGCFGCGQKGHTFNFCPRILEMIETGVIQRSNQGQLLTSTGQRIFRRQGETFIQALERIPLESHFIQLEEAEEVSEPETSAVWAAQYTPRISKPPSRPVFDGVQMPPRRPQAPRNAPPKNTQITPVDAIPSRFDPTKEDIVMEDVSNKPPPARKQPPQPKENQEKGDAVRNTARHSTLSEKVSSSRVIEHALETPVTVTMGQLLGSSKELTQSLMDMLRFKKPVEPAAVSTNLIHTTAPLLRLKMICNGFPVNFVIDSGSEVNLLNHEIAQDIGLPVDERPSVAIKDANGGLGRAVGMIPNVPVSCGHVKTVTNFFVAKDIPFDGLLGRPWQSDNLVSIKEKSNGTYLEFPNPDGKTVSKVLVNQRTPIDRGVESDSESEQGFVMSLQISEEESKKRSRFDSQPSEDDSGVEEPDSAEAHSAKKRRQEGPTLDVICGTYQTSAIVDVNSPISLLNQSTWGLTSVLAKTMKGNVLNNKRGTSHTLLGKVTDLPIMVYTTNHGLVTTTTDAFITDDDSISCLLGTPWTEQNHLEPFVENGEMIVIQREPGKPSLEPSHLLTVGPAKSVAHLRHGNQHIVALIDRDLLLNTMGRRAQRELGLSMLPKSELTAGFQILGVVEGVTFYYGQYSTISQPSSFYVLNDQDAPITLGKPWFTTNHIHAPYTRESEYLSLPPDLRLPPPPSPVPTEIVMTNSIQVEEGRITDSHESVAVKHEGEEDSEASSTSDYEDSEDDLPVAGPSRIKPFPGQIIVSLLCNGRRRNVTIDPSCASNIMSKSVWKDLDIPMSDTPLSHLWIGPSASYDVAGVARNVVISYGFRRKDVSTTFFVVSQERPGILLGEQWLLTEGLCLGPNPGPNEVDLVLSVPQTRRTVRARAVSPSPASSRSQISCGRSHKPPHRMKVDLLDASEFPSSVRTRYNPGKVRELSRSPSPFPNPIPEHERVLDYYSRHLKNISEAARVIGMRLGKGSPLGKMTFQAKEGYDIGDVTAMGIKGKKFYLPECSLSCGAYAHEWFGPAIVQLFPPTPTISRARIHLAREPVKPDIPIPRVFMSSATAPPQLEKHSQQPEVRYPRYFPPYARGVTEISTRRPMIILPAIIHGHVVPFVFDTASEVNLIHRKIWEHITRLSPPGTAIVKPINKAIDSPTICDYGGKVHQALGIAPGVSVTLGHVSTLATFYIIDGTVPTAVLGQPWHYDNSITTESGPLGISFRLNAPNEPRTFDAFYAADDPTQRSVVPFPSAFIGMILARDMGDEDISERFQEMGIDTGDLPQEPDNDAADTQPVETLERYRPLPIQDFQVSTHHALELGEDHPDYDIRPKNVLLAFSGMLNEQPYTGSGVLSMTQAAFTSEAEVDRLERQVKDNPAEELHAEATRIGRWLDIVAADLDELQSIIKGVRLKLDLAQFRRSPLLQPSRQPDPHHAFPTFQTAMS</sequence>
<dbReference type="Proteomes" id="UP000308730">
    <property type="component" value="Unassembled WGS sequence"/>
</dbReference>
<feature type="region of interest" description="Disordered" evidence="2">
    <location>
        <begin position="1069"/>
        <end position="1109"/>
    </location>
</feature>
<feature type="compositionally biased region" description="Basic and acidic residues" evidence="2">
    <location>
        <begin position="256"/>
        <end position="270"/>
    </location>
</feature>
<feature type="domain" description="CCHC-type" evidence="3">
    <location>
        <begin position="372"/>
        <end position="387"/>
    </location>
</feature>
<dbReference type="Pfam" id="PF13352">
    <property type="entry name" value="DUF4100"/>
    <property type="match status" value="1"/>
</dbReference>
<dbReference type="InterPro" id="IPR001878">
    <property type="entry name" value="Znf_CCHC"/>
</dbReference>
<keyword evidence="5" id="KW-1185">Reference proteome</keyword>
<evidence type="ECO:0000313" key="5">
    <source>
        <dbReference type="Proteomes" id="UP000308730"/>
    </source>
</evidence>
<feature type="compositionally biased region" description="Basic and acidic residues" evidence="2">
    <location>
        <begin position="320"/>
        <end position="330"/>
    </location>
</feature>
<evidence type="ECO:0000259" key="3">
    <source>
        <dbReference type="PROSITE" id="PS50158"/>
    </source>
</evidence>
<name>A0A4S4MAN0_9APHY</name>
<gene>
    <name evidence="4" type="ORF">EUX98_g8340</name>
</gene>
<dbReference type="EMBL" id="SGPM01000440">
    <property type="protein sequence ID" value="THH21601.1"/>
    <property type="molecule type" value="Genomic_DNA"/>
</dbReference>
<dbReference type="InterPro" id="IPR025165">
    <property type="entry name" value="DUF4100"/>
</dbReference>
<dbReference type="Gene3D" id="2.40.70.10">
    <property type="entry name" value="Acid Proteases"/>
    <property type="match status" value="2"/>
</dbReference>
<feature type="compositionally biased region" description="Pro residues" evidence="2">
    <location>
        <begin position="517"/>
        <end position="528"/>
    </location>
</feature>
<accession>A0A4S4MAN0</accession>
<feature type="region of interest" description="Disordered" evidence="2">
    <location>
        <begin position="227"/>
        <end position="279"/>
    </location>
</feature>
<dbReference type="CDD" id="cd00303">
    <property type="entry name" value="retropepsin_like"/>
    <property type="match status" value="3"/>
</dbReference>
<dbReference type="PROSITE" id="PS50158">
    <property type="entry name" value="ZF_CCHC"/>
    <property type="match status" value="1"/>
</dbReference>
<dbReference type="GO" id="GO:0003676">
    <property type="term" value="F:nucleic acid binding"/>
    <property type="evidence" value="ECO:0007669"/>
    <property type="project" value="InterPro"/>
</dbReference>
<feature type="compositionally biased region" description="Acidic residues" evidence="2">
    <location>
        <begin position="773"/>
        <end position="785"/>
    </location>
</feature>
<dbReference type="Pfam" id="PF13975">
    <property type="entry name" value="gag-asp_proteas"/>
    <property type="match status" value="1"/>
</dbReference>
<protein>
    <recommendedName>
        <fullName evidence="3">CCHC-type domain-containing protein</fullName>
    </recommendedName>
</protein>
<proteinExistence type="predicted"/>
<evidence type="ECO:0000256" key="2">
    <source>
        <dbReference type="SAM" id="MobiDB-lite"/>
    </source>
</evidence>
<keyword evidence="1" id="KW-0479">Metal-binding</keyword>
<dbReference type="OrthoDB" id="2749819at2759"/>
<feature type="region of interest" description="Disordered" evidence="2">
    <location>
        <begin position="462"/>
        <end position="554"/>
    </location>
</feature>
<feature type="region of interest" description="Disordered" evidence="2">
    <location>
        <begin position="320"/>
        <end position="363"/>
    </location>
</feature>
<dbReference type="InterPro" id="IPR021109">
    <property type="entry name" value="Peptidase_aspartic_dom_sf"/>
</dbReference>
<keyword evidence="1" id="KW-0863">Zinc-finger</keyword>